<dbReference type="InterPro" id="IPR008250">
    <property type="entry name" value="ATPase_P-typ_transduc_dom_A_sf"/>
</dbReference>
<dbReference type="SUPFAM" id="SSF81665">
    <property type="entry name" value="Calcium ATPase, transmembrane domain M"/>
    <property type="match status" value="1"/>
</dbReference>
<evidence type="ECO:0000259" key="3">
    <source>
        <dbReference type="Pfam" id="PF00122"/>
    </source>
</evidence>
<sequence>MQDQFHQSVFQSPAVWLNNLGAEEKISYTKILAHQVFNAMILVLIISMIIALAIQDWISGGVIGGVIGINVVVGFLQEFKAEKTMGSLRNLSSPTARVGDTIPADLRLFDSMNLETDEALLTGESLPVAKDHEMVYKDFSTPVPGSGIVYATGLNTEIGAIAQSLKGNNGLIRRVDKSDGRKPKKREYSKAAAGTVYDVIGNILGVNVGTPLQKRLSWLAILLFWVAVVFAIVVMASQKFHVNKEVAIYASVLPFP</sequence>
<evidence type="ECO:0000313" key="5">
    <source>
        <dbReference type="Proteomes" id="UP000253472"/>
    </source>
</evidence>
<feature type="transmembrane region" description="Helical" evidence="2">
    <location>
        <begin position="36"/>
        <end position="54"/>
    </location>
</feature>
<keyword evidence="2" id="KW-0472">Membrane</keyword>
<dbReference type="SUPFAM" id="SSF81653">
    <property type="entry name" value="Calcium ATPase, transduction domain A"/>
    <property type="match status" value="1"/>
</dbReference>
<comment type="caution">
    <text evidence="4">The sequence shown here is derived from an EMBL/GenBank/DDBJ whole genome shotgun (WGS) entry which is preliminary data.</text>
</comment>
<dbReference type="Pfam" id="PF00122">
    <property type="entry name" value="E1-E2_ATPase"/>
    <property type="match status" value="1"/>
</dbReference>
<dbReference type="PANTHER" id="PTHR42861">
    <property type="entry name" value="CALCIUM-TRANSPORTING ATPASE"/>
    <property type="match status" value="1"/>
</dbReference>
<dbReference type="Gene3D" id="1.20.1110.10">
    <property type="entry name" value="Calcium-transporting ATPase, transmembrane domain"/>
    <property type="match status" value="1"/>
</dbReference>
<dbReference type="GO" id="GO:0012505">
    <property type="term" value="C:endomembrane system"/>
    <property type="evidence" value="ECO:0007669"/>
    <property type="project" value="UniProtKB-SubCell"/>
</dbReference>
<evidence type="ECO:0000313" key="4">
    <source>
        <dbReference type="EMBL" id="RCK65699.1"/>
    </source>
</evidence>
<gene>
    <name evidence="4" type="primary">ENA1_0</name>
    <name evidence="4" type="ORF">Cantr_01284</name>
</gene>
<proteinExistence type="predicted"/>
<reference evidence="4 5" key="1">
    <citation type="submission" date="2018-06" db="EMBL/GenBank/DDBJ databases">
        <title>Whole genome sequencing of Candida tropicalis (genome annotated by CSBL at Korea University).</title>
        <authorList>
            <person name="Ahn J."/>
        </authorList>
    </citation>
    <scope>NUCLEOTIDE SEQUENCE [LARGE SCALE GENOMIC DNA]</scope>
    <source>
        <strain evidence="4 5">ATCC 20962</strain>
    </source>
</reference>
<evidence type="ECO:0000256" key="1">
    <source>
        <dbReference type="ARBA" id="ARBA00004127"/>
    </source>
</evidence>
<dbReference type="InterPro" id="IPR059000">
    <property type="entry name" value="ATPase_P-type_domA"/>
</dbReference>
<dbReference type="InterPro" id="IPR023298">
    <property type="entry name" value="ATPase_P-typ_TM_dom_sf"/>
</dbReference>
<keyword evidence="2" id="KW-1133">Transmembrane helix</keyword>
<evidence type="ECO:0000256" key="2">
    <source>
        <dbReference type="SAM" id="Phobius"/>
    </source>
</evidence>
<feature type="transmembrane region" description="Helical" evidence="2">
    <location>
        <begin position="216"/>
        <end position="236"/>
    </location>
</feature>
<accession>A0A367YJD5</accession>
<dbReference type="Gene3D" id="2.70.150.10">
    <property type="entry name" value="Calcium-transporting ATPase, cytoplasmic transduction domain A"/>
    <property type="match status" value="2"/>
</dbReference>
<dbReference type="STRING" id="5486.A0A367YJD5"/>
<dbReference type="EMBL" id="QLNQ01000020">
    <property type="protein sequence ID" value="RCK65699.1"/>
    <property type="molecule type" value="Genomic_DNA"/>
</dbReference>
<dbReference type="GO" id="GO:0055085">
    <property type="term" value="P:transmembrane transport"/>
    <property type="evidence" value="ECO:0007669"/>
    <property type="project" value="UniProtKB-ARBA"/>
</dbReference>
<name>A0A367YJD5_9ASCO</name>
<protein>
    <submittedName>
        <fullName evidence="4">Sodium transport ATPase 1</fullName>
    </submittedName>
</protein>
<dbReference type="Proteomes" id="UP000253472">
    <property type="component" value="Unassembled WGS sequence"/>
</dbReference>
<dbReference type="FunFam" id="1.20.1110.10:FF:000058">
    <property type="entry name" value="Probable ENA2-Plasma membrane P-type ATPase"/>
    <property type="match status" value="1"/>
</dbReference>
<feature type="domain" description="P-type ATPase A" evidence="3">
    <location>
        <begin position="97"/>
        <end position="165"/>
    </location>
</feature>
<comment type="subcellular location">
    <subcellularLocation>
        <location evidence="1">Endomembrane system</location>
        <topology evidence="1">Multi-pass membrane protein</topology>
    </subcellularLocation>
</comment>
<dbReference type="AlphaFoldDB" id="A0A367YJD5"/>
<feature type="transmembrane region" description="Helical" evidence="2">
    <location>
        <begin position="60"/>
        <end position="79"/>
    </location>
</feature>
<keyword evidence="5" id="KW-1185">Reference proteome</keyword>
<keyword evidence="2" id="KW-0812">Transmembrane</keyword>
<dbReference type="OrthoDB" id="3352408at2759"/>
<organism evidence="4 5">
    <name type="scientific">Candida viswanathii</name>
    <dbReference type="NCBI Taxonomy" id="5486"/>
    <lineage>
        <taxon>Eukaryota</taxon>
        <taxon>Fungi</taxon>
        <taxon>Dikarya</taxon>
        <taxon>Ascomycota</taxon>
        <taxon>Saccharomycotina</taxon>
        <taxon>Pichiomycetes</taxon>
        <taxon>Debaryomycetaceae</taxon>
        <taxon>Candida/Lodderomyces clade</taxon>
        <taxon>Candida</taxon>
    </lineage>
</organism>